<dbReference type="InterPro" id="IPR032675">
    <property type="entry name" value="LRR_dom_sf"/>
</dbReference>
<dbReference type="Gene3D" id="3.80.10.10">
    <property type="entry name" value="Ribonuclease Inhibitor"/>
    <property type="match status" value="1"/>
</dbReference>
<dbReference type="InterPro" id="IPR011990">
    <property type="entry name" value="TPR-like_helical_dom_sf"/>
</dbReference>
<dbReference type="SUPFAM" id="SSF48452">
    <property type="entry name" value="TPR-like"/>
    <property type="match status" value="1"/>
</dbReference>
<dbReference type="STRING" id="915059.NH26_08130"/>
<dbReference type="SUPFAM" id="SSF52058">
    <property type="entry name" value="L domain-like"/>
    <property type="match status" value="1"/>
</dbReference>
<protein>
    <recommendedName>
        <fullName evidence="7">Leucine-rich repeat domain-containing protein</fullName>
    </recommendedName>
</protein>
<evidence type="ECO:0000256" key="1">
    <source>
        <dbReference type="ARBA" id="ARBA00022614"/>
    </source>
</evidence>
<dbReference type="PRINTS" id="PR00019">
    <property type="entry name" value="LEURICHRPT"/>
</dbReference>
<dbReference type="SMART" id="SM00369">
    <property type="entry name" value="LRR_TYP"/>
    <property type="match status" value="4"/>
</dbReference>
<feature type="chain" id="PRO_5010258617" description="Leucine-rich repeat domain-containing protein" evidence="4">
    <location>
        <begin position="28"/>
        <end position="295"/>
    </location>
</feature>
<proteinExistence type="predicted"/>
<organism evidence="5 6">
    <name type="scientific">Flammeovirga pacifica</name>
    <dbReference type="NCBI Taxonomy" id="915059"/>
    <lineage>
        <taxon>Bacteria</taxon>
        <taxon>Pseudomonadati</taxon>
        <taxon>Bacteroidota</taxon>
        <taxon>Cytophagia</taxon>
        <taxon>Cytophagales</taxon>
        <taxon>Flammeovirgaceae</taxon>
        <taxon>Flammeovirga</taxon>
    </lineage>
</organism>
<dbReference type="RefSeq" id="WP_044224930.1">
    <property type="nucleotide sequence ID" value="NZ_JRYR02000001.1"/>
</dbReference>
<dbReference type="EMBL" id="JRYR02000001">
    <property type="protein sequence ID" value="OHX66322.1"/>
    <property type="molecule type" value="Genomic_DNA"/>
</dbReference>
<dbReference type="Pfam" id="PF13855">
    <property type="entry name" value="LRR_8"/>
    <property type="match status" value="2"/>
</dbReference>
<accession>A0A1S1YZ99</accession>
<evidence type="ECO:0000313" key="5">
    <source>
        <dbReference type="EMBL" id="OHX66322.1"/>
    </source>
</evidence>
<dbReference type="Gene3D" id="1.25.40.10">
    <property type="entry name" value="Tetratricopeptide repeat domain"/>
    <property type="match status" value="1"/>
</dbReference>
<dbReference type="InterPro" id="IPR001611">
    <property type="entry name" value="Leu-rich_rpt"/>
</dbReference>
<dbReference type="PANTHER" id="PTHR24373">
    <property type="entry name" value="SLIT RELATED LEUCINE-RICH REPEAT NEURONAL PROTEIN"/>
    <property type="match status" value="1"/>
</dbReference>
<evidence type="ECO:0000256" key="3">
    <source>
        <dbReference type="ARBA" id="ARBA00022737"/>
    </source>
</evidence>
<name>A0A1S1YZ99_FLAPC</name>
<dbReference type="AlphaFoldDB" id="A0A1S1YZ99"/>
<comment type="caution">
    <text evidence="5">The sequence shown here is derived from an EMBL/GenBank/DDBJ whole genome shotgun (WGS) entry which is preliminary data.</text>
</comment>
<dbReference type="Proteomes" id="UP000179797">
    <property type="component" value="Unassembled WGS sequence"/>
</dbReference>
<dbReference type="PANTHER" id="PTHR24373:SF275">
    <property type="entry name" value="TIR DOMAIN-CONTAINING PROTEIN"/>
    <property type="match status" value="1"/>
</dbReference>
<evidence type="ECO:0000313" key="6">
    <source>
        <dbReference type="Proteomes" id="UP000179797"/>
    </source>
</evidence>
<keyword evidence="1" id="KW-0433">Leucine-rich repeat</keyword>
<dbReference type="PROSITE" id="PS51450">
    <property type="entry name" value="LRR"/>
    <property type="match status" value="2"/>
</dbReference>
<keyword evidence="2 4" id="KW-0732">Signal</keyword>
<reference evidence="5 6" key="1">
    <citation type="journal article" date="2012" name="Int. J. Syst. Evol. Microbiol.">
        <title>Flammeovirga pacifica sp. nov., isolated from deep-sea sediment.</title>
        <authorList>
            <person name="Xu H."/>
            <person name="Fu Y."/>
            <person name="Yang N."/>
            <person name="Ding Z."/>
            <person name="Lai Q."/>
            <person name="Zeng R."/>
        </authorList>
    </citation>
    <scope>NUCLEOTIDE SEQUENCE [LARGE SCALE GENOMIC DNA]</scope>
    <source>
        <strain evidence="6">DSM 24597 / LMG 26175 / WPAGA1</strain>
    </source>
</reference>
<dbReference type="InterPro" id="IPR003591">
    <property type="entry name" value="Leu-rich_rpt_typical-subtyp"/>
</dbReference>
<sequence>MKASIKTIVINLLLPIILFSFTNPVNDDPTKYLNKGKDYFYQKEYIKAIGELTIAISMQKNLGEAYYYRGLSKDLLGKKEGYYNEEFCYDLIKAMHYGYYEAVEQLYKRGQFEAIQLSYLVEHPEKILCIDLADHQLSEFPESFSEMENLISVNINDNNIRVISSDFFDNHPNIIQLNLSQNYLKELPKSLTHQKYLYELNLSYNRLKSLPHQMNEMKQLRVLNLRGNQLHHLDHNVKDLDQLKVLNLSINQFKKIPKVIYLLANLEELDLSGNIIDEKEIKKLKMALPDTHIIY</sequence>
<evidence type="ECO:0000256" key="4">
    <source>
        <dbReference type="SAM" id="SignalP"/>
    </source>
</evidence>
<gene>
    <name evidence="5" type="ORF">NH26_08130</name>
</gene>
<dbReference type="OrthoDB" id="9780183at2"/>
<evidence type="ECO:0008006" key="7">
    <source>
        <dbReference type="Google" id="ProtNLM"/>
    </source>
</evidence>
<evidence type="ECO:0000256" key="2">
    <source>
        <dbReference type="ARBA" id="ARBA00022729"/>
    </source>
</evidence>
<dbReference type="SMART" id="SM00364">
    <property type="entry name" value="LRR_BAC"/>
    <property type="match status" value="3"/>
</dbReference>
<keyword evidence="6" id="KW-1185">Reference proteome</keyword>
<feature type="signal peptide" evidence="4">
    <location>
        <begin position="1"/>
        <end position="27"/>
    </location>
</feature>
<dbReference type="InterPro" id="IPR050328">
    <property type="entry name" value="Dev_Immune_Receptor"/>
</dbReference>
<keyword evidence="3" id="KW-0677">Repeat</keyword>